<proteinExistence type="predicted"/>
<evidence type="ECO:0000256" key="1">
    <source>
        <dbReference type="SAM" id="MobiDB-lite"/>
    </source>
</evidence>
<keyword evidence="3" id="KW-1185">Reference proteome</keyword>
<accession>A0ABW4JXI4</accession>
<dbReference type="EMBL" id="JBHUFA010000012">
    <property type="protein sequence ID" value="MFD1696867.1"/>
    <property type="molecule type" value="Genomic_DNA"/>
</dbReference>
<evidence type="ECO:0000313" key="3">
    <source>
        <dbReference type="Proteomes" id="UP001597327"/>
    </source>
</evidence>
<dbReference type="Proteomes" id="UP001597327">
    <property type="component" value="Unassembled WGS sequence"/>
</dbReference>
<dbReference type="SUPFAM" id="SSF53300">
    <property type="entry name" value="vWA-like"/>
    <property type="match status" value="1"/>
</dbReference>
<evidence type="ECO:0000313" key="2">
    <source>
        <dbReference type="EMBL" id="MFD1696867.1"/>
    </source>
</evidence>
<reference evidence="3" key="1">
    <citation type="journal article" date="2019" name="Int. J. Syst. Evol. Microbiol.">
        <title>The Global Catalogue of Microorganisms (GCM) 10K type strain sequencing project: providing services to taxonomists for standard genome sequencing and annotation.</title>
        <authorList>
            <consortium name="The Broad Institute Genomics Platform"/>
            <consortium name="The Broad Institute Genome Sequencing Center for Infectious Disease"/>
            <person name="Wu L."/>
            <person name="Ma J."/>
        </authorList>
    </citation>
    <scope>NUCLEOTIDE SEQUENCE [LARGE SCALE GENOMIC DNA]</scope>
    <source>
        <strain evidence="3">JCM 3369</strain>
    </source>
</reference>
<protein>
    <submittedName>
        <fullName evidence="2">VWA domain-containing protein</fullName>
    </submittedName>
</protein>
<feature type="region of interest" description="Disordered" evidence="1">
    <location>
        <begin position="1"/>
        <end position="26"/>
    </location>
</feature>
<dbReference type="RefSeq" id="WP_149892317.1">
    <property type="nucleotide sequence ID" value="NZ_JBHUFA010000012.1"/>
</dbReference>
<comment type="caution">
    <text evidence="2">The sequence shown here is derived from an EMBL/GenBank/DDBJ whole genome shotgun (WGS) entry which is preliminary data.</text>
</comment>
<dbReference type="InterPro" id="IPR036465">
    <property type="entry name" value="vWFA_dom_sf"/>
</dbReference>
<gene>
    <name evidence="2" type="ORF">ACFSC7_15215</name>
</gene>
<name>A0ABW4JXI4_9HYPH</name>
<organism evidence="2 3">
    <name type="scientific">Roseibium aestuarii</name>
    <dbReference type="NCBI Taxonomy" id="2600299"/>
    <lineage>
        <taxon>Bacteria</taxon>
        <taxon>Pseudomonadati</taxon>
        <taxon>Pseudomonadota</taxon>
        <taxon>Alphaproteobacteria</taxon>
        <taxon>Hyphomicrobiales</taxon>
        <taxon>Stappiaceae</taxon>
        <taxon>Roseibium</taxon>
    </lineage>
</organism>
<sequence length="263" mass="27942">MSDTRRPAKTALQPGGLTAPASGGPVSSAEDISRFLHSVEDTRSVAVPEANRPRGRLIFALDATMSRQATWDRAQHIQSEMFEAAARLTGLEIKLVYFRGFGECRASRWMVRADDLGRAMSGISCAGGRTQIGKVLKSALDAAREAPVQALVYVGDCMEEDIDQLCARAGELGLLRVPLFLFQEGDDPVARQAFAELARLSGGAHCAFTSGSAAELAALLRAVAVYASGGREELRRLEAGGGAGAQGARALLARLPRNEGRSE</sequence>